<dbReference type="AlphaFoldDB" id="A0AAN0KBI5"/>
<dbReference type="PANTHER" id="PTHR32305:SF15">
    <property type="entry name" value="PROTEIN RHSA-RELATED"/>
    <property type="match status" value="1"/>
</dbReference>
<evidence type="ECO:0008006" key="4">
    <source>
        <dbReference type="Google" id="ProtNLM"/>
    </source>
</evidence>
<organism evidence="2 3">
    <name type="scientific">Pectobacterium araliae</name>
    <dbReference type="NCBI Taxonomy" id="3073862"/>
    <lineage>
        <taxon>Bacteria</taxon>
        <taxon>Pseudomonadati</taxon>
        <taxon>Pseudomonadota</taxon>
        <taxon>Gammaproteobacteria</taxon>
        <taxon>Enterobacterales</taxon>
        <taxon>Pectobacteriaceae</taxon>
        <taxon>Pectobacterium</taxon>
    </lineage>
</organism>
<keyword evidence="3" id="KW-1185">Reference proteome</keyword>
<protein>
    <recommendedName>
        <fullName evidence="4">RHS repeat-associated core domain-containing protein</fullName>
    </recommendedName>
</protein>
<dbReference type="PRINTS" id="PR00394">
    <property type="entry name" value="RHSPROTEIN"/>
</dbReference>
<dbReference type="Gene3D" id="2.180.10.10">
    <property type="entry name" value="RHS repeat-associated core"/>
    <property type="match status" value="1"/>
</dbReference>
<dbReference type="PANTHER" id="PTHR32305">
    <property type="match status" value="1"/>
</dbReference>
<accession>A0AAN0KBI5</accession>
<sequence>MKQRQNTDGCGETDFVTSGHNGEPQAIFNQQGELRWQAPRTNLWGQRYTDNTENLDPELAFAGQYRDAESGLCYNRFRYYEPSGGSYISPDPIGLLGEENNYAYAPNPISWVDPLGLAGCDLLFGQKRISDTFRNVGSDAPDYIRGRSIYDVAGDLRSGVLHTDQLPVSYFIHPQTGQRIAESNRTLAAISAAGMKPTILKEVPVTETLLNRLKEIPLRQRGEVFSMPGLSIPITPGPNNNTILDVIRLVK</sequence>
<dbReference type="InterPro" id="IPR022385">
    <property type="entry name" value="Rhs_assc_core"/>
</dbReference>
<dbReference type="NCBIfam" id="TIGR03696">
    <property type="entry name" value="Rhs_assc_core"/>
    <property type="match status" value="1"/>
</dbReference>
<evidence type="ECO:0000313" key="3">
    <source>
        <dbReference type="Proteomes" id="UP001377830"/>
    </source>
</evidence>
<proteinExistence type="predicted"/>
<evidence type="ECO:0000256" key="1">
    <source>
        <dbReference type="SAM" id="MobiDB-lite"/>
    </source>
</evidence>
<dbReference type="InterPro" id="IPR050708">
    <property type="entry name" value="T6SS_VgrG/RHS"/>
</dbReference>
<dbReference type="EMBL" id="AP028908">
    <property type="protein sequence ID" value="BES85626.1"/>
    <property type="molecule type" value="Genomic_DNA"/>
</dbReference>
<dbReference type="KEGG" id="parl:PEC302110_27230"/>
<reference evidence="3" key="1">
    <citation type="journal article" date="2024" name="Int. J. Syst. Evol. Microbiol.">
        <title>Pectobacterium araliae sp. nov., a pathogen causing bacterial soft rot of Japanese angelica tree in Japan.</title>
        <authorList>
            <person name="Sawada H."/>
            <person name="Someya N."/>
            <person name="Morohoshi T."/>
            <person name="Ono M."/>
            <person name="Satou M."/>
        </authorList>
    </citation>
    <scope>NUCLEOTIDE SEQUENCE [LARGE SCALE GENOMIC DNA]</scope>
    <source>
        <strain evidence="3">MAFF 302110</strain>
    </source>
</reference>
<name>A0AAN0KBI5_9GAMM</name>
<feature type="region of interest" description="Disordered" evidence="1">
    <location>
        <begin position="1"/>
        <end position="24"/>
    </location>
</feature>
<evidence type="ECO:0000313" key="2">
    <source>
        <dbReference type="EMBL" id="BES85626.1"/>
    </source>
</evidence>
<dbReference type="Proteomes" id="UP001377830">
    <property type="component" value="Chromosome"/>
</dbReference>
<gene>
    <name evidence="2" type="ORF">PEC302110_27230</name>
</gene>